<evidence type="ECO:0000256" key="4">
    <source>
        <dbReference type="SAM" id="MobiDB-lite"/>
    </source>
</evidence>
<evidence type="ECO:0000256" key="1">
    <source>
        <dbReference type="ARBA" id="ARBA00004123"/>
    </source>
</evidence>
<feature type="region of interest" description="Disordered" evidence="4">
    <location>
        <begin position="54"/>
        <end position="80"/>
    </location>
</feature>
<dbReference type="Proteomes" id="UP000240883">
    <property type="component" value="Unassembled WGS sequence"/>
</dbReference>
<dbReference type="PROSITE" id="PS50048">
    <property type="entry name" value="ZN2_CY6_FUNGAL_2"/>
    <property type="match status" value="1"/>
</dbReference>
<dbReference type="GO" id="GO:0003677">
    <property type="term" value="F:DNA binding"/>
    <property type="evidence" value="ECO:0007669"/>
    <property type="project" value="InterPro"/>
</dbReference>
<dbReference type="InterPro" id="IPR050613">
    <property type="entry name" value="Sec_Metabolite_Reg"/>
</dbReference>
<dbReference type="InterPro" id="IPR007219">
    <property type="entry name" value="XnlR_reg_dom"/>
</dbReference>
<feature type="compositionally biased region" description="Basic and acidic residues" evidence="4">
    <location>
        <begin position="56"/>
        <end position="70"/>
    </location>
</feature>
<dbReference type="CDD" id="cd12148">
    <property type="entry name" value="fungal_TF_MHR"/>
    <property type="match status" value="1"/>
</dbReference>
<keyword evidence="3" id="KW-0539">Nucleus</keyword>
<sequence length="701" mass="79094">MLNRTRNSNRRNGKPASCEPCRLNKTKCDHTFPKCNRCEQRGIADKCFYHPAPLTKPREVGSNDDTETRPAKRRRASKRATEEVAYSASSLIALNDKFTDAVAAETYQPGYLGPTSYAAILPRDDDSTVPLDREASVSSDLSDRELSHQYPLTKSMRMQMATEVLRSFRYYPLIRSLVIGYCNTCQAGVVPTPLEVDIVEAIASTVDKFNLTNSSPDPRLVSVVLENSGKSLDIRPDLRGRDFYKLFTGDNLRIEALGWILATAGRSILFGFAIEQFRDPVNRSLKPRMTDEFLRSSTVCLMLSSLISPVNDATIWMFYENYLLTLMICGSSGPPAWRRLGELETQIYALGMHKESSSLRLPAFMLETRRRVFCSSYNQDKTSSTFLGRPIRMSKRHTDIKLPLDLSDSEIVGDEAALQLAIQSLDEEGWNKQGRYLRASWIRLRYMSFQYREEILDFALQKIDEDVERQLKDISRRIRLSWEKVPSHLRWPGYWDAIVPPSICVMLIVVHLTHFYNEFMIQKLLDHGLLTANAPLLRVSMDLLSNTLALGAIPDRSYDIYRDFVGVVLLFGIPSASVLATALKEQHHTGESFPPTISRAEIIRMLSVLISHLETAAQIDTSGARKGEANYDICRKAAKMFTKVIDAVLDNKPQATITPTSSDLELGLNFFNAPGLDGFEAMEFAPTDDGIDWGAFAQWTI</sequence>
<dbReference type="GO" id="GO:0005634">
    <property type="term" value="C:nucleus"/>
    <property type="evidence" value="ECO:0007669"/>
    <property type="project" value="UniProtKB-SubCell"/>
</dbReference>
<protein>
    <recommendedName>
        <fullName evidence="5">Zn(2)-C6 fungal-type domain-containing protein</fullName>
    </recommendedName>
</protein>
<dbReference type="InterPro" id="IPR036864">
    <property type="entry name" value="Zn2-C6_fun-type_DNA-bd_sf"/>
</dbReference>
<dbReference type="GO" id="GO:0000981">
    <property type="term" value="F:DNA-binding transcription factor activity, RNA polymerase II-specific"/>
    <property type="evidence" value="ECO:0007669"/>
    <property type="project" value="InterPro"/>
</dbReference>
<dbReference type="Pfam" id="PF04082">
    <property type="entry name" value="Fungal_trans"/>
    <property type="match status" value="1"/>
</dbReference>
<evidence type="ECO:0000313" key="6">
    <source>
        <dbReference type="EMBL" id="PSN66092.1"/>
    </source>
</evidence>
<dbReference type="CDD" id="cd00067">
    <property type="entry name" value="GAL4"/>
    <property type="match status" value="1"/>
</dbReference>
<dbReference type="GO" id="GO:0006351">
    <property type="term" value="P:DNA-templated transcription"/>
    <property type="evidence" value="ECO:0007669"/>
    <property type="project" value="InterPro"/>
</dbReference>
<dbReference type="PANTHER" id="PTHR31001">
    <property type="entry name" value="UNCHARACTERIZED TRANSCRIPTIONAL REGULATORY PROTEIN"/>
    <property type="match status" value="1"/>
</dbReference>
<evidence type="ECO:0000256" key="2">
    <source>
        <dbReference type="ARBA" id="ARBA00022723"/>
    </source>
</evidence>
<dbReference type="STRING" id="1448308.A0A2T2NKY9"/>
<dbReference type="AlphaFoldDB" id="A0A2T2NKY9"/>
<dbReference type="Pfam" id="PF00172">
    <property type="entry name" value="Zn_clus"/>
    <property type="match status" value="1"/>
</dbReference>
<keyword evidence="2" id="KW-0479">Metal-binding</keyword>
<organism evidence="6 7">
    <name type="scientific">Corynespora cassiicola Philippines</name>
    <dbReference type="NCBI Taxonomy" id="1448308"/>
    <lineage>
        <taxon>Eukaryota</taxon>
        <taxon>Fungi</taxon>
        <taxon>Dikarya</taxon>
        <taxon>Ascomycota</taxon>
        <taxon>Pezizomycotina</taxon>
        <taxon>Dothideomycetes</taxon>
        <taxon>Pleosporomycetidae</taxon>
        <taxon>Pleosporales</taxon>
        <taxon>Corynesporascaceae</taxon>
        <taxon>Corynespora</taxon>
    </lineage>
</organism>
<comment type="subcellular location">
    <subcellularLocation>
        <location evidence="1">Nucleus</location>
    </subcellularLocation>
</comment>
<evidence type="ECO:0000256" key="3">
    <source>
        <dbReference type="ARBA" id="ARBA00023242"/>
    </source>
</evidence>
<dbReference type="EMBL" id="KZ678136">
    <property type="protein sequence ID" value="PSN66092.1"/>
    <property type="molecule type" value="Genomic_DNA"/>
</dbReference>
<dbReference type="Gene3D" id="4.10.240.10">
    <property type="entry name" value="Zn(2)-C6 fungal-type DNA-binding domain"/>
    <property type="match status" value="1"/>
</dbReference>
<dbReference type="SMART" id="SM00906">
    <property type="entry name" value="Fungal_trans"/>
    <property type="match status" value="1"/>
</dbReference>
<gene>
    <name evidence="6" type="ORF">BS50DRAFT_588856</name>
</gene>
<evidence type="ECO:0000259" key="5">
    <source>
        <dbReference type="PROSITE" id="PS50048"/>
    </source>
</evidence>
<dbReference type="PANTHER" id="PTHR31001:SF82">
    <property type="entry name" value="ZN(II)2CYS6 TRANSCRIPTION FACTOR (EUROFUNG)"/>
    <property type="match status" value="1"/>
</dbReference>
<dbReference type="OrthoDB" id="4898680at2759"/>
<name>A0A2T2NKY9_CORCC</name>
<dbReference type="GO" id="GO:0008270">
    <property type="term" value="F:zinc ion binding"/>
    <property type="evidence" value="ECO:0007669"/>
    <property type="project" value="InterPro"/>
</dbReference>
<evidence type="ECO:0000313" key="7">
    <source>
        <dbReference type="Proteomes" id="UP000240883"/>
    </source>
</evidence>
<keyword evidence="7" id="KW-1185">Reference proteome</keyword>
<feature type="domain" description="Zn(2)-C6 fungal-type" evidence="5">
    <location>
        <begin position="17"/>
        <end position="49"/>
    </location>
</feature>
<accession>A0A2T2NKY9</accession>
<dbReference type="PROSITE" id="PS00463">
    <property type="entry name" value="ZN2_CY6_FUNGAL_1"/>
    <property type="match status" value="1"/>
</dbReference>
<dbReference type="SMART" id="SM00066">
    <property type="entry name" value="GAL4"/>
    <property type="match status" value="1"/>
</dbReference>
<dbReference type="SUPFAM" id="SSF57701">
    <property type="entry name" value="Zn2/Cys6 DNA-binding domain"/>
    <property type="match status" value="1"/>
</dbReference>
<dbReference type="InterPro" id="IPR001138">
    <property type="entry name" value="Zn2Cys6_DnaBD"/>
</dbReference>
<proteinExistence type="predicted"/>
<reference evidence="6 7" key="1">
    <citation type="journal article" date="2018" name="Front. Microbiol.">
        <title>Genome-Wide Analysis of Corynespora cassiicola Leaf Fall Disease Putative Effectors.</title>
        <authorList>
            <person name="Lopez D."/>
            <person name="Ribeiro S."/>
            <person name="Label P."/>
            <person name="Fumanal B."/>
            <person name="Venisse J.S."/>
            <person name="Kohler A."/>
            <person name="de Oliveira R.R."/>
            <person name="Labutti K."/>
            <person name="Lipzen A."/>
            <person name="Lail K."/>
            <person name="Bauer D."/>
            <person name="Ohm R.A."/>
            <person name="Barry K.W."/>
            <person name="Spatafora J."/>
            <person name="Grigoriev I.V."/>
            <person name="Martin F.M."/>
            <person name="Pujade-Renaud V."/>
        </authorList>
    </citation>
    <scope>NUCLEOTIDE SEQUENCE [LARGE SCALE GENOMIC DNA]</scope>
    <source>
        <strain evidence="6 7">Philippines</strain>
    </source>
</reference>